<proteinExistence type="predicted"/>
<keyword evidence="1" id="KW-0175">Coiled coil</keyword>
<evidence type="ECO:0000256" key="1">
    <source>
        <dbReference type="SAM" id="Coils"/>
    </source>
</evidence>
<sequence length="180" mass="19107">MLLLGLLLVAATAAFTGLLIAGNSAGGPDYTPTVLGHSIATMNTMAVFLAGAALALLFCLGLVMMRGGGRRAVRRRAELRAAKREAREAQAERDQLASRAQDGYAEQGYVDRGYVDRSSADRGYVNRGAEERGYVDRGADPVMAEDPTVADERAQDGGLPPEVAGGRGTRHRPGRHLFGH</sequence>
<protein>
    <submittedName>
        <fullName evidence="4">Uncharacterized protein</fullName>
    </submittedName>
</protein>
<name>A0AA90HDE2_9ACTN</name>
<gene>
    <name evidence="4" type="ORF">POF50_034125</name>
</gene>
<evidence type="ECO:0000256" key="3">
    <source>
        <dbReference type="SAM" id="Phobius"/>
    </source>
</evidence>
<reference evidence="4" key="1">
    <citation type="submission" date="2023-05" db="EMBL/GenBank/DDBJ databases">
        <title>Streptantibioticus silvisoli sp. nov., acidotolerant actinomycetes 1 from pine litter.</title>
        <authorList>
            <person name="Swiecimska M."/>
            <person name="Golinska P."/>
            <person name="Sangal V."/>
            <person name="Wachnowicz B."/>
            <person name="Goodfellow M."/>
        </authorList>
    </citation>
    <scope>NUCLEOTIDE SEQUENCE</scope>
    <source>
        <strain evidence="4">SL13</strain>
    </source>
</reference>
<keyword evidence="3" id="KW-1133">Transmembrane helix</keyword>
<organism evidence="4">
    <name type="scientific">Streptantibioticus silvisoli</name>
    <dbReference type="NCBI Taxonomy" id="2705255"/>
    <lineage>
        <taxon>Bacteria</taxon>
        <taxon>Bacillati</taxon>
        <taxon>Actinomycetota</taxon>
        <taxon>Actinomycetes</taxon>
        <taxon>Kitasatosporales</taxon>
        <taxon>Streptomycetaceae</taxon>
        <taxon>Streptantibioticus</taxon>
    </lineage>
</organism>
<feature type="compositionally biased region" description="Basic and acidic residues" evidence="2">
    <location>
        <begin position="128"/>
        <end position="139"/>
    </location>
</feature>
<accession>A0AA90HDE2</accession>
<keyword evidence="3" id="KW-0812">Transmembrane</keyword>
<comment type="caution">
    <text evidence="4">The sequence shown here is derived from an EMBL/GenBank/DDBJ whole genome shotgun (WGS) entry which is preliminary data.</text>
</comment>
<keyword evidence="3" id="KW-0472">Membrane</keyword>
<evidence type="ECO:0000256" key="2">
    <source>
        <dbReference type="SAM" id="MobiDB-lite"/>
    </source>
</evidence>
<dbReference type="AlphaFoldDB" id="A0AA90HDE2"/>
<dbReference type="EMBL" id="JABXJJ020000070">
    <property type="protein sequence ID" value="MDI5974327.1"/>
    <property type="molecule type" value="Genomic_DNA"/>
</dbReference>
<dbReference type="RefSeq" id="WP_282699188.1">
    <property type="nucleotide sequence ID" value="NZ_JABXJJ020000070.1"/>
</dbReference>
<feature type="transmembrane region" description="Helical" evidence="3">
    <location>
        <begin position="45"/>
        <end position="65"/>
    </location>
</feature>
<evidence type="ECO:0000313" key="4">
    <source>
        <dbReference type="EMBL" id="MDI5974327.1"/>
    </source>
</evidence>
<feature type="coiled-coil region" evidence="1">
    <location>
        <begin position="72"/>
        <end position="99"/>
    </location>
</feature>
<feature type="region of interest" description="Disordered" evidence="2">
    <location>
        <begin position="126"/>
        <end position="180"/>
    </location>
</feature>
<feature type="compositionally biased region" description="Basic residues" evidence="2">
    <location>
        <begin position="168"/>
        <end position="180"/>
    </location>
</feature>